<organism evidence="3 4">
    <name type="scientific">Silvimonas amylolytica</name>
    <dbReference type="NCBI Taxonomy" id="449663"/>
    <lineage>
        <taxon>Bacteria</taxon>
        <taxon>Pseudomonadati</taxon>
        <taxon>Pseudomonadota</taxon>
        <taxon>Betaproteobacteria</taxon>
        <taxon>Neisseriales</taxon>
        <taxon>Chitinibacteraceae</taxon>
        <taxon>Silvimonas</taxon>
    </lineage>
</organism>
<sequence length="735" mass="78385">MQMSSPAGRNPIDDNRQGLIGKPLDRVDGHLKVTGQATYAYEYTEAGPPLYGFVVTSTTGKGRIRNIDSRAAERLSGVKLVMTWRDMPQQGKKEVGAAPQLVDDKILHFGQPVALVVAESFEAARAGAALVQVDYEPVHGVYDLAAARPAARMPRPGLQPPDSTLGDFDQAFAGAPVRVDQTWTTPHQSHAMMEPHATLAVWHGDQLTLYTSNQMLTQAQATIAHTFLVDPSQVRVVSRYIGGGFGAKLQVQADAILAATAARRLQRPVKLALTRQQVFHVTTHRSATIQRVRLAADQHGHLLAIAHESWSGNTEGENSYEAAATQTRALYAAPDRKTAHRLSTLDLPVAAAMRAPGEAVGLLALECAMDELAEKLGLDPVELRRRNEPTQDPERHVPYSVRQLIPCMDEGARRFGWDRRKVKPGQVRDGRWLVGLGMAAAIRSNFLRPSHALARIDADGVVTVKMAMTDIGTGSYTVFTQIAAEMLGVPPHRVKMLLGDTEFPAAAGSGGSFGAASGGSAAFEACEALRQKLIALAGYDPDKAIFANGMVSDAGQSRSLASLAGAEGVEATGDIGPGETGKAFSQHAFGAHFVEVGVDTDTGEIRVRRMLSVFAAGRILNEKTARSQALGGMTFGIGAALMEDAAPDLQTGVFSNHDLAQYHVPAHADVPPLEVVFLPEVDDKANPLKIKGIGELGICGAGAAVANAVYNACGVRVRDYPVTLDKLLPHLPAQA</sequence>
<dbReference type="SMART" id="SM01008">
    <property type="entry name" value="Ald_Xan_dh_C"/>
    <property type="match status" value="1"/>
</dbReference>
<dbReference type="EMBL" id="BMLY01000001">
    <property type="protein sequence ID" value="GGP24381.1"/>
    <property type="molecule type" value="Genomic_DNA"/>
</dbReference>
<name>A0ABQ2PGL0_9NEIS</name>
<evidence type="ECO:0000313" key="3">
    <source>
        <dbReference type="EMBL" id="GGP24381.1"/>
    </source>
</evidence>
<comment type="caution">
    <text evidence="3">The sequence shown here is derived from an EMBL/GenBank/DDBJ whole genome shotgun (WGS) entry which is preliminary data.</text>
</comment>
<dbReference type="InterPro" id="IPR046867">
    <property type="entry name" value="AldOxase/xan_DH_MoCoBD2"/>
</dbReference>
<dbReference type="SUPFAM" id="SSF54665">
    <property type="entry name" value="CO dehydrogenase molybdoprotein N-domain-like"/>
    <property type="match status" value="1"/>
</dbReference>
<dbReference type="InterPro" id="IPR037165">
    <property type="entry name" value="AldOxase/xan_DH_Mopterin-bd_sf"/>
</dbReference>
<accession>A0ABQ2PGL0</accession>
<dbReference type="InterPro" id="IPR000674">
    <property type="entry name" value="Ald_Oxase/Xan_DH_a/b"/>
</dbReference>
<dbReference type="SUPFAM" id="SSF56003">
    <property type="entry name" value="Molybdenum cofactor-binding domain"/>
    <property type="match status" value="1"/>
</dbReference>
<protein>
    <submittedName>
        <fullName evidence="3">Oxidoreductase</fullName>
    </submittedName>
</protein>
<dbReference type="Pfam" id="PF02738">
    <property type="entry name" value="MoCoBD_1"/>
    <property type="match status" value="1"/>
</dbReference>
<dbReference type="InterPro" id="IPR008274">
    <property type="entry name" value="AldOxase/xan_DH_MoCoBD1"/>
</dbReference>
<reference evidence="4" key="1">
    <citation type="journal article" date="2019" name="Int. J. Syst. Evol. Microbiol.">
        <title>The Global Catalogue of Microorganisms (GCM) 10K type strain sequencing project: providing services to taxonomists for standard genome sequencing and annotation.</title>
        <authorList>
            <consortium name="The Broad Institute Genomics Platform"/>
            <consortium name="The Broad Institute Genome Sequencing Center for Infectious Disease"/>
            <person name="Wu L."/>
            <person name="Ma J."/>
        </authorList>
    </citation>
    <scope>NUCLEOTIDE SEQUENCE [LARGE SCALE GENOMIC DNA]</scope>
    <source>
        <strain evidence="4">CGMCC 1.8860</strain>
    </source>
</reference>
<evidence type="ECO:0000259" key="2">
    <source>
        <dbReference type="SMART" id="SM01008"/>
    </source>
</evidence>
<dbReference type="RefSeq" id="WP_188687808.1">
    <property type="nucleotide sequence ID" value="NZ_BMLY01000001.1"/>
</dbReference>
<keyword evidence="4" id="KW-1185">Reference proteome</keyword>
<feature type="region of interest" description="Disordered" evidence="1">
    <location>
        <begin position="1"/>
        <end position="21"/>
    </location>
</feature>
<dbReference type="InterPro" id="IPR016208">
    <property type="entry name" value="Ald_Oxase/xanthine_DH-like"/>
</dbReference>
<dbReference type="Pfam" id="PF01315">
    <property type="entry name" value="Ald_Xan_dh_C"/>
    <property type="match status" value="1"/>
</dbReference>
<dbReference type="Proteomes" id="UP000621859">
    <property type="component" value="Unassembled WGS sequence"/>
</dbReference>
<feature type="domain" description="Aldehyde oxidase/xanthine dehydrogenase a/b hammerhead" evidence="2">
    <location>
        <begin position="34"/>
        <end position="139"/>
    </location>
</feature>
<evidence type="ECO:0000256" key="1">
    <source>
        <dbReference type="SAM" id="MobiDB-lite"/>
    </source>
</evidence>
<dbReference type="Pfam" id="PF20256">
    <property type="entry name" value="MoCoBD_2"/>
    <property type="match status" value="1"/>
</dbReference>
<dbReference type="PANTHER" id="PTHR11908">
    <property type="entry name" value="XANTHINE DEHYDROGENASE"/>
    <property type="match status" value="1"/>
</dbReference>
<dbReference type="Gene3D" id="3.90.1170.50">
    <property type="entry name" value="Aldehyde oxidase/xanthine dehydrogenase, a/b hammerhead"/>
    <property type="match status" value="1"/>
</dbReference>
<dbReference type="Gene3D" id="3.30.365.10">
    <property type="entry name" value="Aldehyde oxidase/xanthine dehydrogenase, molybdopterin binding domain"/>
    <property type="match status" value="4"/>
</dbReference>
<proteinExistence type="predicted"/>
<gene>
    <name evidence="3" type="ORF">GCM10010971_02000</name>
</gene>
<dbReference type="PANTHER" id="PTHR11908:SF123">
    <property type="entry name" value="ALDEHYDE OXIDOREDUCTASE MOLYBDENUM-BINDING SUBUNIT PAOC"/>
    <property type="match status" value="1"/>
</dbReference>
<evidence type="ECO:0000313" key="4">
    <source>
        <dbReference type="Proteomes" id="UP000621859"/>
    </source>
</evidence>
<dbReference type="InterPro" id="IPR036856">
    <property type="entry name" value="Ald_Oxase/Xan_DH_a/b_sf"/>
</dbReference>